<organism evidence="1 2">
    <name type="scientific">Meleagris gallopavo</name>
    <name type="common">Wild turkey</name>
    <dbReference type="NCBI Taxonomy" id="9103"/>
    <lineage>
        <taxon>Eukaryota</taxon>
        <taxon>Metazoa</taxon>
        <taxon>Chordata</taxon>
        <taxon>Craniata</taxon>
        <taxon>Vertebrata</taxon>
        <taxon>Euteleostomi</taxon>
        <taxon>Archelosauria</taxon>
        <taxon>Archosauria</taxon>
        <taxon>Dinosauria</taxon>
        <taxon>Saurischia</taxon>
        <taxon>Theropoda</taxon>
        <taxon>Coelurosauria</taxon>
        <taxon>Aves</taxon>
        <taxon>Neognathae</taxon>
        <taxon>Galloanserae</taxon>
        <taxon>Galliformes</taxon>
        <taxon>Phasianidae</taxon>
        <taxon>Meleagridinae</taxon>
        <taxon>Meleagris</taxon>
    </lineage>
</organism>
<dbReference type="AlphaFoldDB" id="A0A803Y8Q5"/>
<sequence>AQRRLPYGLRRDSEWSQQREKMGPLSRRCRLFDLDPDLLPLFQYNCKQFASPQECLASPEFLDHIRKNTIQVCRPVSSCEIDLVTGSNS</sequence>
<name>A0A803Y8Q5_MELGA</name>
<dbReference type="InParanoid" id="A0A803Y8Q5"/>
<protein>
    <submittedName>
        <fullName evidence="1">Uncharacterized protein</fullName>
    </submittedName>
</protein>
<reference evidence="1 2" key="1">
    <citation type="journal article" date="2010" name="PLoS Biol.">
        <title>Multi-platform next-generation sequencing of the domestic turkey (Meleagris gallopavo): genome assembly and analysis.</title>
        <authorList>
            <person name="Dalloul R.A."/>
            <person name="Long J.A."/>
            <person name="Zimin A.V."/>
            <person name="Aslam L."/>
            <person name="Beal K."/>
            <person name="Blomberg L.A."/>
            <person name="Bouffard P."/>
            <person name="Burt D.W."/>
            <person name="Crasta O."/>
            <person name="Crooijmans R.P."/>
            <person name="Cooper K."/>
            <person name="Coulombe R.A."/>
            <person name="De S."/>
            <person name="Delany M.E."/>
            <person name="Dodgson J.B."/>
            <person name="Dong J.J."/>
            <person name="Evans C."/>
            <person name="Frederickson K.M."/>
            <person name="Flicek P."/>
            <person name="Florea L."/>
            <person name="Folkerts O."/>
            <person name="Groenen M.A."/>
            <person name="Harkins T.T."/>
            <person name="Herrero J."/>
            <person name="Hoffmann S."/>
            <person name="Megens H.J."/>
            <person name="Jiang A."/>
            <person name="de Jong P."/>
            <person name="Kaiser P."/>
            <person name="Kim H."/>
            <person name="Kim K.W."/>
            <person name="Kim S."/>
            <person name="Langenberger D."/>
            <person name="Lee M.K."/>
            <person name="Lee T."/>
            <person name="Mane S."/>
            <person name="Marcais G."/>
            <person name="Marz M."/>
            <person name="McElroy A.P."/>
            <person name="Modise T."/>
            <person name="Nefedov M."/>
            <person name="Notredame C."/>
            <person name="Paton I.R."/>
            <person name="Payne W.S."/>
            <person name="Pertea G."/>
            <person name="Prickett D."/>
            <person name="Puiu D."/>
            <person name="Qioa D."/>
            <person name="Raineri E."/>
            <person name="Ruffier M."/>
            <person name="Salzberg S.L."/>
            <person name="Schatz M.C."/>
            <person name="Scheuring C."/>
            <person name="Schmidt C.J."/>
            <person name="Schroeder S."/>
            <person name="Searle S.M."/>
            <person name="Smith E.J."/>
            <person name="Smith J."/>
            <person name="Sonstegard T.S."/>
            <person name="Stadler P.F."/>
            <person name="Tafer H."/>
            <person name="Tu Z.J."/>
            <person name="Van Tassell C.P."/>
            <person name="Vilella A.J."/>
            <person name="Williams K.P."/>
            <person name="Yorke J.A."/>
            <person name="Zhang L."/>
            <person name="Zhang H.B."/>
            <person name="Zhang X."/>
            <person name="Zhang Y."/>
            <person name="Reed K.M."/>
        </authorList>
    </citation>
    <scope>NUCLEOTIDE SEQUENCE [LARGE SCALE GENOMIC DNA]</scope>
</reference>
<proteinExistence type="predicted"/>
<reference evidence="1" key="3">
    <citation type="submission" date="2025-09" db="UniProtKB">
        <authorList>
            <consortium name="Ensembl"/>
        </authorList>
    </citation>
    <scope>IDENTIFICATION</scope>
</reference>
<keyword evidence="2" id="KW-1185">Reference proteome</keyword>
<reference evidence="1" key="2">
    <citation type="submission" date="2025-08" db="UniProtKB">
        <authorList>
            <consortium name="Ensembl"/>
        </authorList>
    </citation>
    <scope>IDENTIFICATION</scope>
</reference>
<dbReference type="Ensembl" id="ENSMGAT00000028936.1">
    <property type="protein sequence ID" value="ENSMGAP00000028152.1"/>
    <property type="gene ID" value="ENSMGAG00000022750.1"/>
</dbReference>
<evidence type="ECO:0000313" key="2">
    <source>
        <dbReference type="Proteomes" id="UP000001645"/>
    </source>
</evidence>
<accession>A0A803Y8Q5</accession>
<evidence type="ECO:0000313" key="1">
    <source>
        <dbReference type="Ensembl" id="ENSMGAP00000028152.1"/>
    </source>
</evidence>
<dbReference type="Proteomes" id="UP000001645">
    <property type="component" value="Chromosome 5"/>
</dbReference>